<dbReference type="RefSeq" id="WP_012529964.1">
    <property type="nucleotide sequence ID" value="NC_011146.1"/>
</dbReference>
<dbReference type="EMBL" id="CP001124">
    <property type="protein sequence ID" value="ACH38548.1"/>
    <property type="molecule type" value="Genomic_DNA"/>
</dbReference>
<name>B5E8G3_CITBB</name>
<feature type="modified residue" description="4-aspartylphosphate" evidence="3">
    <location>
        <position position="53"/>
    </location>
</feature>
<dbReference type="KEGG" id="gbm:Gbem_1530"/>
<protein>
    <submittedName>
        <fullName evidence="5">Response regulator</fullName>
    </submittedName>
</protein>
<dbReference type="Proteomes" id="UP000008825">
    <property type="component" value="Chromosome"/>
</dbReference>
<dbReference type="SUPFAM" id="SSF52172">
    <property type="entry name" value="CheY-like"/>
    <property type="match status" value="1"/>
</dbReference>
<dbReference type="eggNOG" id="COG0745">
    <property type="taxonomic scope" value="Bacteria"/>
</dbReference>
<dbReference type="PROSITE" id="PS50110">
    <property type="entry name" value="RESPONSE_REGULATORY"/>
    <property type="match status" value="1"/>
</dbReference>
<dbReference type="SMART" id="SM00448">
    <property type="entry name" value="REC"/>
    <property type="match status" value="1"/>
</dbReference>
<evidence type="ECO:0000256" key="3">
    <source>
        <dbReference type="PROSITE-ProRule" id="PRU00169"/>
    </source>
</evidence>
<evidence type="ECO:0000313" key="5">
    <source>
        <dbReference type="EMBL" id="ACH38548.1"/>
    </source>
</evidence>
<dbReference type="PANTHER" id="PTHR44591">
    <property type="entry name" value="STRESS RESPONSE REGULATOR PROTEIN 1"/>
    <property type="match status" value="1"/>
</dbReference>
<dbReference type="CDD" id="cd00156">
    <property type="entry name" value="REC"/>
    <property type="match status" value="1"/>
</dbReference>
<keyword evidence="1 3" id="KW-0597">Phosphoprotein</keyword>
<reference evidence="5 6" key="2">
    <citation type="journal article" date="2010" name="BMC Genomics">
        <title>The genome of Geobacter bemidjiensis, exemplar for the subsurface clade of Geobacter species that predominate in Fe(III)-reducing subsurface environments.</title>
        <authorList>
            <person name="Aklujkar M."/>
            <person name="Young N.D."/>
            <person name="Holmes D."/>
            <person name="Chavan M."/>
            <person name="Risso C."/>
            <person name="Kiss H.E."/>
            <person name="Han C.S."/>
            <person name="Land M.L."/>
            <person name="Lovley D.R."/>
        </authorList>
    </citation>
    <scope>NUCLEOTIDE SEQUENCE [LARGE SCALE GENOMIC DNA]</scope>
    <source>
        <strain evidence="6">ATCC BAA-1014 / DSM 16622 / JCM 12645 / Bem</strain>
    </source>
</reference>
<keyword evidence="2" id="KW-0902">Two-component regulatory system</keyword>
<evidence type="ECO:0000313" key="6">
    <source>
        <dbReference type="Proteomes" id="UP000008825"/>
    </source>
</evidence>
<dbReference type="PANTHER" id="PTHR44591:SF14">
    <property type="entry name" value="PROTEIN PILG"/>
    <property type="match status" value="1"/>
</dbReference>
<evidence type="ECO:0000256" key="2">
    <source>
        <dbReference type="ARBA" id="ARBA00023012"/>
    </source>
</evidence>
<proteinExistence type="predicted"/>
<reference evidence="5 6" key="1">
    <citation type="submission" date="2008-07" db="EMBL/GenBank/DDBJ databases">
        <title>Complete sequence of Geobacter bemidjiensis BEM.</title>
        <authorList>
            <consortium name="US DOE Joint Genome Institute"/>
            <person name="Lucas S."/>
            <person name="Copeland A."/>
            <person name="Lapidus A."/>
            <person name="Glavina del Rio T."/>
            <person name="Dalin E."/>
            <person name="Tice H."/>
            <person name="Bruce D."/>
            <person name="Goodwin L."/>
            <person name="Pitluck S."/>
            <person name="Kiss H."/>
            <person name="Brettin T."/>
            <person name="Detter J.C."/>
            <person name="Han C."/>
            <person name="Kuske C.R."/>
            <person name="Schmutz J."/>
            <person name="Larimer F."/>
            <person name="Land M."/>
            <person name="Hauser L."/>
            <person name="Kyrpides N."/>
            <person name="Lykidis A."/>
            <person name="Lovley D."/>
            <person name="Richardson P."/>
        </authorList>
    </citation>
    <scope>NUCLEOTIDE SEQUENCE [LARGE SCALE GENOMIC DNA]</scope>
    <source>
        <strain evidence="6">ATCC BAA-1014 / DSM 16622 / JCM 12645 / Bem</strain>
    </source>
</reference>
<keyword evidence="6" id="KW-1185">Reference proteome</keyword>
<dbReference type="GO" id="GO:0000160">
    <property type="term" value="P:phosphorelay signal transduction system"/>
    <property type="evidence" value="ECO:0007669"/>
    <property type="project" value="UniProtKB-KW"/>
</dbReference>
<evidence type="ECO:0000256" key="1">
    <source>
        <dbReference type="ARBA" id="ARBA00022553"/>
    </source>
</evidence>
<accession>B5E8G3</accession>
<sequence length="405" mass="42841">MGNRLLLADDSITIQKVVAIIFANEEFELTVVDNGTAALEKAREVNPDVMLVDALMPGKTGYEVCAEIRRDPKLNSVPILLLIGAFEPLDEEKARDCGADASISKPFESQQLIDRVKEMLAVGKSRKSAPMPAAAPAADAAEELWGDLSSFDNMPPVEAPEAASFPDAEAVWGNVSAEAEPEPIAAAPAVSVVAAAVQEELVEATQEDDLWGAFELEEVQAAPAAPPAQLFGVVEPEGEFEAEELFSFDEDAEDIEETGPALDLEPEAQVEELPVSISEEEFFALAEEPAAAAEAAPAAAAEAEAFQFPEYDPFATVAEAVLEREAPAVAAPVAEPAKVPQSAAPVAAAAAAPAAPAELSEEQLVAALSKVSREVIERIVWEVVPDLAEVLIKEEIRKLRSGERG</sequence>
<dbReference type="InterPro" id="IPR050595">
    <property type="entry name" value="Bact_response_regulator"/>
</dbReference>
<feature type="domain" description="Response regulatory" evidence="4">
    <location>
        <begin position="4"/>
        <end position="120"/>
    </location>
</feature>
<dbReference type="Pfam" id="PF00072">
    <property type="entry name" value="Response_reg"/>
    <property type="match status" value="1"/>
</dbReference>
<dbReference type="InterPro" id="IPR011006">
    <property type="entry name" value="CheY-like_superfamily"/>
</dbReference>
<gene>
    <name evidence="5" type="ordered locus">Gbem_1530</name>
</gene>
<dbReference type="InterPro" id="IPR001789">
    <property type="entry name" value="Sig_transdc_resp-reg_receiver"/>
</dbReference>
<evidence type="ECO:0000259" key="4">
    <source>
        <dbReference type="PROSITE" id="PS50110"/>
    </source>
</evidence>
<dbReference type="STRING" id="404380.Gbem_1530"/>
<organism evidence="5 6">
    <name type="scientific">Citrifermentans bemidjiense (strain ATCC BAA-1014 / DSM 16622 / JCM 12645 / Bem)</name>
    <name type="common">Geobacter bemidjiensis</name>
    <dbReference type="NCBI Taxonomy" id="404380"/>
    <lineage>
        <taxon>Bacteria</taxon>
        <taxon>Pseudomonadati</taxon>
        <taxon>Thermodesulfobacteriota</taxon>
        <taxon>Desulfuromonadia</taxon>
        <taxon>Geobacterales</taxon>
        <taxon>Geobacteraceae</taxon>
        <taxon>Citrifermentans</taxon>
    </lineage>
</organism>
<dbReference type="HOGENOM" id="CLU_039039_0_0_7"/>
<dbReference type="AlphaFoldDB" id="B5E8G3"/>
<dbReference type="OrthoDB" id="9780312at2"/>
<dbReference type="Gene3D" id="3.40.50.2300">
    <property type="match status" value="1"/>
</dbReference>